<feature type="region of interest" description="Disordered" evidence="1">
    <location>
        <begin position="1"/>
        <end position="25"/>
    </location>
</feature>
<feature type="non-terminal residue" evidence="2">
    <location>
        <position position="1"/>
    </location>
</feature>
<sequence length="77" mass="8706">MPQEYKGSHTCNVSDLSPYDTSTQEENLRANSFQEGGLDEILTLEEEPQERNETMEIKALQDPRISSIKLSPHLLDG</sequence>
<comment type="caution">
    <text evidence="2">The sequence shown here is derived from an EMBL/GenBank/DDBJ whole genome shotgun (WGS) entry which is preliminary data.</text>
</comment>
<keyword evidence="3" id="KW-1185">Reference proteome</keyword>
<protein>
    <submittedName>
        <fullName evidence="2">Uncharacterized protein</fullName>
    </submittedName>
</protein>
<dbReference type="Proteomes" id="UP000257109">
    <property type="component" value="Unassembled WGS sequence"/>
</dbReference>
<evidence type="ECO:0000256" key="1">
    <source>
        <dbReference type="SAM" id="MobiDB-lite"/>
    </source>
</evidence>
<dbReference type="AlphaFoldDB" id="A0A371II90"/>
<proteinExistence type="predicted"/>
<evidence type="ECO:0000313" key="3">
    <source>
        <dbReference type="Proteomes" id="UP000257109"/>
    </source>
</evidence>
<name>A0A371II90_MUCPR</name>
<accession>A0A371II90</accession>
<dbReference type="EMBL" id="QJKJ01000018">
    <property type="protein sequence ID" value="RDY14772.1"/>
    <property type="molecule type" value="Genomic_DNA"/>
</dbReference>
<organism evidence="2 3">
    <name type="scientific">Mucuna pruriens</name>
    <name type="common">Velvet bean</name>
    <name type="synonym">Dolichos pruriens</name>
    <dbReference type="NCBI Taxonomy" id="157652"/>
    <lineage>
        <taxon>Eukaryota</taxon>
        <taxon>Viridiplantae</taxon>
        <taxon>Streptophyta</taxon>
        <taxon>Embryophyta</taxon>
        <taxon>Tracheophyta</taxon>
        <taxon>Spermatophyta</taxon>
        <taxon>Magnoliopsida</taxon>
        <taxon>eudicotyledons</taxon>
        <taxon>Gunneridae</taxon>
        <taxon>Pentapetalae</taxon>
        <taxon>rosids</taxon>
        <taxon>fabids</taxon>
        <taxon>Fabales</taxon>
        <taxon>Fabaceae</taxon>
        <taxon>Papilionoideae</taxon>
        <taxon>50 kb inversion clade</taxon>
        <taxon>NPAAA clade</taxon>
        <taxon>indigoferoid/millettioid clade</taxon>
        <taxon>Phaseoleae</taxon>
        <taxon>Mucuna</taxon>
    </lineage>
</organism>
<evidence type="ECO:0000313" key="2">
    <source>
        <dbReference type="EMBL" id="RDY14772.1"/>
    </source>
</evidence>
<feature type="compositionally biased region" description="Polar residues" evidence="1">
    <location>
        <begin position="9"/>
        <end position="25"/>
    </location>
</feature>
<gene>
    <name evidence="2" type="ORF">CR513_00105</name>
</gene>
<reference evidence="2" key="1">
    <citation type="submission" date="2018-05" db="EMBL/GenBank/DDBJ databases">
        <title>Draft genome of Mucuna pruriens seed.</title>
        <authorList>
            <person name="Nnadi N.E."/>
            <person name="Vos R."/>
            <person name="Hasami M.H."/>
            <person name="Devisetty U.K."/>
            <person name="Aguiy J.C."/>
        </authorList>
    </citation>
    <scope>NUCLEOTIDE SEQUENCE [LARGE SCALE GENOMIC DNA]</scope>
    <source>
        <strain evidence="2">JCA_2017</strain>
    </source>
</reference>